<feature type="transmembrane region" description="Helical" evidence="1">
    <location>
        <begin position="21"/>
        <end position="44"/>
    </location>
</feature>
<organism evidence="2 3">
    <name type="scientific">Globisporangium ultimum (strain ATCC 200006 / CBS 805.95 / DAOM BR144)</name>
    <name type="common">Pythium ultimum</name>
    <dbReference type="NCBI Taxonomy" id="431595"/>
    <lineage>
        <taxon>Eukaryota</taxon>
        <taxon>Sar</taxon>
        <taxon>Stramenopiles</taxon>
        <taxon>Oomycota</taxon>
        <taxon>Peronosporomycetes</taxon>
        <taxon>Pythiales</taxon>
        <taxon>Pythiaceae</taxon>
        <taxon>Globisporangium</taxon>
    </lineage>
</organism>
<dbReference type="STRING" id="431595.K3X2Q9"/>
<proteinExistence type="predicted"/>
<dbReference type="EnsemblProtists" id="PYU1_T011508">
    <property type="protein sequence ID" value="PYU1_T011508"/>
    <property type="gene ID" value="PYU1_G011482"/>
</dbReference>
<keyword evidence="1" id="KW-0812">Transmembrane</keyword>
<protein>
    <submittedName>
        <fullName evidence="2">Uncharacterized protein</fullName>
    </submittedName>
</protein>
<reference evidence="3" key="2">
    <citation type="submission" date="2010-04" db="EMBL/GenBank/DDBJ databases">
        <authorList>
            <person name="Buell R."/>
            <person name="Hamilton J."/>
            <person name="Hostetler J."/>
        </authorList>
    </citation>
    <scope>NUCLEOTIDE SEQUENCE [LARGE SCALE GENOMIC DNA]</scope>
    <source>
        <strain evidence="3">DAOM:BR144</strain>
    </source>
</reference>
<keyword evidence="1" id="KW-1133">Transmembrane helix</keyword>
<dbReference type="EMBL" id="GL376571">
    <property type="status" value="NOT_ANNOTATED_CDS"/>
    <property type="molecule type" value="Genomic_DNA"/>
</dbReference>
<dbReference type="AlphaFoldDB" id="K3X2Q9"/>
<keyword evidence="3" id="KW-1185">Reference proteome</keyword>
<sequence length="168" mass="19321">MARTSRFDHGNRWHAISRSKWKLVEVLKVVGAAVLVLLFCWNLSMLSTIVQPSGHEVHSLRSSQENDAHADVVEPSALNTAAEVAETKDDDRVVHDEKKRPWFLNPEEYERETGCDFSAAVQALRPEQLAINCENIEELKLEEFLGEGYWREVYRANWKDCTTFVYVV</sequence>
<dbReference type="eggNOG" id="ENOG502T1H4">
    <property type="taxonomic scope" value="Eukaryota"/>
</dbReference>
<dbReference type="HOGENOM" id="CLU_1791984_0_0_1"/>
<accession>K3X2Q9</accession>
<evidence type="ECO:0000313" key="3">
    <source>
        <dbReference type="Proteomes" id="UP000019132"/>
    </source>
</evidence>
<evidence type="ECO:0000313" key="2">
    <source>
        <dbReference type="EnsemblProtists" id="PYU1_T011508"/>
    </source>
</evidence>
<dbReference type="InParanoid" id="K3X2Q9"/>
<evidence type="ECO:0000256" key="1">
    <source>
        <dbReference type="SAM" id="Phobius"/>
    </source>
</evidence>
<keyword evidence="1" id="KW-0472">Membrane</keyword>
<name>K3X2Q9_GLOUD</name>
<reference evidence="2" key="3">
    <citation type="submission" date="2015-02" db="UniProtKB">
        <authorList>
            <consortium name="EnsemblProtists"/>
        </authorList>
    </citation>
    <scope>IDENTIFICATION</scope>
    <source>
        <strain evidence="2">DAOM BR144</strain>
    </source>
</reference>
<reference evidence="3" key="1">
    <citation type="journal article" date="2010" name="Genome Biol.">
        <title>Genome sequence of the necrotrophic plant pathogen Pythium ultimum reveals original pathogenicity mechanisms and effector repertoire.</title>
        <authorList>
            <person name="Levesque C.A."/>
            <person name="Brouwer H."/>
            <person name="Cano L."/>
            <person name="Hamilton J.P."/>
            <person name="Holt C."/>
            <person name="Huitema E."/>
            <person name="Raffaele S."/>
            <person name="Robideau G.P."/>
            <person name="Thines M."/>
            <person name="Win J."/>
            <person name="Zerillo M.M."/>
            <person name="Beakes G.W."/>
            <person name="Boore J.L."/>
            <person name="Busam D."/>
            <person name="Dumas B."/>
            <person name="Ferriera S."/>
            <person name="Fuerstenberg S.I."/>
            <person name="Gachon C.M."/>
            <person name="Gaulin E."/>
            <person name="Govers F."/>
            <person name="Grenville-Briggs L."/>
            <person name="Horner N."/>
            <person name="Hostetler J."/>
            <person name="Jiang R.H."/>
            <person name="Johnson J."/>
            <person name="Krajaejun T."/>
            <person name="Lin H."/>
            <person name="Meijer H.J."/>
            <person name="Moore B."/>
            <person name="Morris P."/>
            <person name="Phuntmart V."/>
            <person name="Puiu D."/>
            <person name="Shetty J."/>
            <person name="Stajich J.E."/>
            <person name="Tripathy S."/>
            <person name="Wawra S."/>
            <person name="van West P."/>
            <person name="Whitty B.R."/>
            <person name="Coutinho P.M."/>
            <person name="Henrissat B."/>
            <person name="Martin F."/>
            <person name="Thomas P.D."/>
            <person name="Tyler B.M."/>
            <person name="De Vries R.P."/>
            <person name="Kamoun S."/>
            <person name="Yandell M."/>
            <person name="Tisserat N."/>
            <person name="Buell C.R."/>
        </authorList>
    </citation>
    <scope>NUCLEOTIDE SEQUENCE</scope>
    <source>
        <strain evidence="3">DAOM:BR144</strain>
    </source>
</reference>
<dbReference type="Proteomes" id="UP000019132">
    <property type="component" value="Unassembled WGS sequence"/>
</dbReference>
<dbReference type="VEuPathDB" id="FungiDB:PYU1_G011482"/>